<accession>A0A2W4QWM7</accession>
<evidence type="ECO:0000313" key="6">
    <source>
        <dbReference type="Proteomes" id="UP000249396"/>
    </source>
</evidence>
<dbReference type="Pfam" id="PF00588">
    <property type="entry name" value="SpoU_methylase"/>
    <property type="match status" value="1"/>
</dbReference>
<organism evidence="5 6">
    <name type="scientific">Candidatus Methylumidiphilus alinenensis</name>
    <dbReference type="NCBI Taxonomy" id="2202197"/>
    <lineage>
        <taxon>Bacteria</taxon>
        <taxon>Pseudomonadati</taxon>
        <taxon>Pseudomonadota</taxon>
        <taxon>Gammaproteobacteria</taxon>
        <taxon>Methylococcales</taxon>
        <taxon>Candidatus Methylumidiphilus</taxon>
    </lineage>
</organism>
<dbReference type="SMART" id="SM00967">
    <property type="entry name" value="SpoU_sub_bind"/>
    <property type="match status" value="1"/>
</dbReference>
<dbReference type="SUPFAM" id="SSF55315">
    <property type="entry name" value="L30e-like"/>
    <property type="match status" value="1"/>
</dbReference>
<feature type="domain" description="RNA 2-O ribose methyltransferase substrate binding" evidence="4">
    <location>
        <begin position="48"/>
        <end position="123"/>
    </location>
</feature>
<dbReference type="GO" id="GO:0006396">
    <property type="term" value="P:RNA processing"/>
    <property type="evidence" value="ECO:0007669"/>
    <property type="project" value="InterPro"/>
</dbReference>
<dbReference type="Pfam" id="PF08032">
    <property type="entry name" value="SpoU_sub_bind"/>
    <property type="match status" value="1"/>
</dbReference>
<dbReference type="Gene3D" id="3.40.1280.10">
    <property type="match status" value="1"/>
</dbReference>
<dbReference type="InterPro" id="IPR004441">
    <property type="entry name" value="rRNA_MeTrfase_TrmH"/>
</dbReference>
<dbReference type="GO" id="GO:0008173">
    <property type="term" value="F:RNA methyltransferase activity"/>
    <property type="evidence" value="ECO:0007669"/>
    <property type="project" value="InterPro"/>
</dbReference>
<sequence>MTTPDKTKAPSRKTYGNPQRDDIEVARPFEEQNKTPSENADFHEKLAKIAGYQAVSAVFHRDPHRVIRLYFDEKMKKSVGNFCTQMARMQRPYRLVNESELQKISGTVLHGGVVAAVVPRTVPDFDIEEAKVWAQTGHPLVILDGIGNPHNLGAIARTMAYFGLKYLLISDHPAQAGLSDAAHRVAEGGLEHLEVYRAVGCAKVCKRLHDIYRVVGTSLGARAVELEKLPVDSRPLALVLGNEEFGLPYDTLNVCEATVLIPGAGRIQSLNVSATAAILIHQITAKQTAISPRSRTQPPDDGGKGQHRRNRYPDVGAKP</sequence>
<feature type="region of interest" description="Disordered" evidence="3">
    <location>
        <begin position="1"/>
        <end position="39"/>
    </location>
</feature>
<gene>
    <name evidence="5" type="ORF">DM484_16935</name>
</gene>
<reference evidence="5 6" key="1">
    <citation type="journal article" date="2018" name="Aquat. Microb. Ecol.">
        <title>Gammaproteobacterial methanotrophs dominate.</title>
        <authorList>
            <person name="Rissanen A.J."/>
            <person name="Saarenheimo J."/>
            <person name="Tiirola M."/>
            <person name="Peura S."/>
            <person name="Aalto S.L."/>
            <person name="Karvinen A."/>
            <person name="Nykanen H."/>
        </authorList>
    </citation>
    <scope>NUCLEOTIDE SEQUENCE [LARGE SCALE GENOMIC DNA]</scope>
    <source>
        <strain evidence="5">AMbin10</strain>
    </source>
</reference>
<dbReference type="AlphaFoldDB" id="A0A2W4QWM7"/>
<evidence type="ECO:0000256" key="2">
    <source>
        <dbReference type="ARBA" id="ARBA00022679"/>
    </source>
</evidence>
<dbReference type="GO" id="GO:0032259">
    <property type="term" value="P:methylation"/>
    <property type="evidence" value="ECO:0007669"/>
    <property type="project" value="UniProtKB-KW"/>
</dbReference>
<feature type="region of interest" description="Disordered" evidence="3">
    <location>
        <begin position="289"/>
        <end position="319"/>
    </location>
</feature>
<feature type="compositionally biased region" description="Basic and acidic residues" evidence="3">
    <location>
        <begin position="19"/>
        <end position="33"/>
    </location>
</feature>
<dbReference type="SUPFAM" id="SSF75217">
    <property type="entry name" value="alpha/beta knot"/>
    <property type="match status" value="1"/>
</dbReference>
<dbReference type="GO" id="GO:0003723">
    <property type="term" value="F:RNA binding"/>
    <property type="evidence" value="ECO:0007669"/>
    <property type="project" value="InterPro"/>
</dbReference>
<evidence type="ECO:0000256" key="3">
    <source>
        <dbReference type="SAM" id="MobiDB-lite"/>
    </source>
</evidence>
<dbReference type="InterPro" id="IPR029026">
    <property type="entry name" value="tRNA_m1G_MTases_N"/>
</dbReference>
<evidence type="ECO:0000256" key="1">
    <source>
        <dbReference type="ARBA" id="ARBA00022603"/>
    </source>
</evidence>
<dbReference type="PANTHER" id="PTHR46429">
    <property type="entry name" value="23S RRNA (GUANOSINE-2'-O-)-METHYLTRANSFERASE RLMB"/>
    <property type="match status" value="1"/>
</dbReference>
<dbReference type="InterPro" id="IPR029064">
    <property type="entry name" value="Ribosomal_eL30-like_sf"/>
</dbReference>
<dbReference type="Proteomes" id="UP000249396">
    <property type="component" value="Unassembled WGS sequence"/>
</dbReference>
<dbReference type="GO" id="GO:0005829">
    <property type="term" value="C:cytosol"/>
    <property type="evidence" value="ECO:0007669"/>
    <property type="project" value="TreeGrafter"/>
</dbReference>
<comment type="caution">
    <text evidence="5">The sequence shown here is derived from an EMBL/GenBank/DDBJ whole genome shotgun (WGS) entry which is preliminary data.</text>
</comment>
<dbReference type="EMBL" id="QJPH01000362">
    <property type="protein sequence ID" value="PZN76272.1"/>
    <property type="molecule type" value="Genomic_DNA"/>
</dbReference>
<dbReference type="InterPro" id="IPR013123">
    <property type="entry name" value="SpoU_subst-bd"/>
</dbReference>
<evidence type="ECO:0000313" key="5">
    <source>
        <dbReference type="EMBL" id="PZN76272.1"/>
    </source>
</evidence>
<keyword evidence="1 5" id="KW-0489">Methyltransferase</keyword>
<protein>
    <submittedName>
        <fullName evidence="5">RNA methyltransferase</fullName>
    </submittedName>
</protein>
<keyword evidence="2 5" id="KW-0808">Transferase</keyword>
<proteinExistence type="predicted"/>
<dbReference type="CDD" id="cd18095">
    <property type="entry name" value="SpoU-like_rRNA-MTase"/>
    <property type="match status" value="1"/>
</dbReference>
<dbReference type="Gene3D" id="3.30.1330.30">
    <property type="match status" value="1"/>
</dbReference>
<dbReference type="InterPro" id="IPR029028">
    <property type="entry name" value="Alpha/beta_knot_MTases"/>
</dbReference>
<evidence type="ECO:0000259" key="4">
    <source>
        <dbReference type="SMART" id="SM00967"/>
    </source>
</evidence>
<name>A0A2W4QWM7_9GAMM</name>
<dbReference type="InterPro" id="IPR001537">
    <property type="entry name" value="SpoU_MeTrfase"/>
</dbReference>
<dbReference type="PANTHER" id="PTHR46429:SF2">
    <property type="entry name" value="TRNA_RRNA METHYLTRANSFERASE"/>
    <property type="match status" value="1"/>
</dbReference>